<sequence>MEEATIVTRNLTKKYGDFTAVDDLTLE</sequence>
<dbReference type="EMBL" id="LGGN01000409">
    <property type="protein sequence ID" value="KUK74730.1"/>
    <property type="molecule type" value="Genomic_DNA"/>
</dbReference>
<name>A0A101HEA4_9BACT</name>
<comment type="caution">
    <text evidence="1">The sequence shown here is derived from an EMBL/GenBank/DDBJ whole genome shotgun (WGS) entry which is preliminary data.</text>
</comment>
<accession>A0A101HEA4</accession>
<feature type="non-terminal residue" evidence="1">
    <location>
        <position position="27"/>
    </location>
</feature>
<protein>
    <submittedName>
        <fullName evidence="1">Uncharacterized protein</fullName>
    </submittedName>
</protein>
<evidence type="ECO:0000313" key="1">
    <source>
        <dbReference type="EMBL" id="KUK74730.1"/>
    </source>
</evidence>
<organism evidence="1 2">
    <name type="scientific">Proteiniphilum acetatigenes</name>
    <dbReference type="NCBI Taxonomy" id="294710"/>
    <lineage>
        <taxon>Bacteria</taxon>
        <taxon>Pseudomonadati</taxon>
        <taxon>Bacteroidota</taxon>
        <taxon>Bacteroidia</taxon>
        <taxon>Bacteroidales</taxon>
        <taxon>Dysgonomonadaceae</taxon>
        <taxon>Proteiniphilum</taxon>
    </lineage>
</organism>
<evidence type="ECO:0000313" key="2">
    <source>
        <dbReference type="Proteomes" id="UP000053860"/>
    </source>
</evidence>
<reference evidence="2" key="1">
    <citation type="journal article" date="2015" name="MBio">
        <title>Genome-Resolved Metagenomic Analysis Reveals Roles for Candidate Phyla and Other Microbial Community Members in Biogeochemical Transformations in Oil Reservoirs.</title>
        <authorList>
            <person name="Hu P."/>
            <person name="Tom L."/>
            <person name="Singh A."/>
            <person name="Thomas B.C."/>
            <person name="Baker B.J."/>
            <person name="Piceno Y.M."/>
            <person name="Andersen G.L."/>
            <person name="Banfield J.F."/>
        </authorList>
    </citation>
    <scope>NUCLEOTIDE SEQUENCE [LARGE SCALE GENOMIC DNA]</scope>
</reference>
<dbReference type="Proteomes" id="UP000053860">
    <property type="component" value="Unassembled WGS sequence"/>
</dbReference>
<proteinExistence type="predicted"/>
<gene>
    <name evidence="1" type="ORF">XD92_1615</name>
</gene>
<dbReference type="AlphaFoldDB" id="A0A101HEA4"/>